<keyword evidence="2" id="KW-1133">Transmembrane helix</keyword>
<feature type="region of interest" description="Disordered" evidence="1">
    <location>
        <begin position="179"/>
        <end position="203"/>
    </location>
</feature>
<feature type="compositionally biased region" description="Low complexity" evidence="1">
    <location>
        <begin position="187"/>
        <end position="199"/>
    </location>
</feature>
<gene>
    <name evidence="3" type="ORF">SAMN04488579_103172</name>
</gene>
<reference evidence="4" key="1">
    <citation type="submission" date="2016-10" db="EMBL/GenBank/DDBJ databases">
        <authorList>
            <person name="Varghese N."/>
            <person name="Submissions S."/>
        </authorList>
    </citation>
    <scope>NUCLEOTIDE SEQUENCE [LARGE SCALE GENOMIC DNA]</scope>
    <source>
        <strain evidence="4">VPI 5359</strain>
    </source>
</reference>
<protein>
    <submittedName>
        <fullName evidence="3">Uncharacterized protein</fullName>
    </submittedName>
</protein>
<proteinExistence type="predicted"/>
<keyword evidence="4" id="KW-1185">Reference proteome</keyword>
<keyword evidence="2" id="KW-0472">Membrane</keyword>
<keyword evidence="2" id="KW-0812">Transmembrane</keyword>
<evidence type="ECO:0000256" key="1">
    <source>
        <dbReference type="SAM" id="MobiDB-lite"/>
    </source>
</evidence>
<name>A0A1H3CNX1_EUBBA</name>
<evidence type="ECO:0000313" key="4">
    <source>
        <dbReference type="Proteomes" id="UP000199652"/>
    </source>
</evidence>
<evidence type="ECO:0000313" key="3">
    <source>
        <dbReference type="EMBL" id="SDX55805.1"/>
    </source>
</evidence>
<dbReference type="Proteomes" id="UP000199652">
    <property type="component" value="Unassembled WGS sequence"/>
</dbReference>
<evidence type="ECO:0000256" key="2">
    <source>
        <dbReference type="SAM" id="Phobius"/>
    </source>
</evidence>
<sequence length="383" mass="41718">MRKRIIVKGDYEPLTQNIRIALLRVGFKNVTFEEEQRAFTCMGRDGLTRINLELVDTEHTAIIIRASQWDIKQVKEGLILQSGNPLSDDEVEEFQWPEADASSEVRSENNSLDIFAAVEAKGDDLKTSTMDLDDGEDDSDSGIVEYGKKPFYKKWWFYGILILIIGVGAFVWTTMSRGNTNQPASQPTVTPVAPASPTVDSNAPQAYTTELTSGNYSVGVDIPVGVYQIVAVAGQGTLDTESNALSEAMTMDSAGSNGVSAVEVLDLTQGDTLKIRGTLQLKLQSEAALVNTLTKRKTTESTHYTLESDFSYQSGVEFPAGIYNLRAIRGSGVIGTDGEFSVTENMGNTEDRTMVTEMKNIQLPQGTTLSLEGVSVELIPVGE</sequence>
<dbReference type="AlphaFoldDB" id="A0A1H3CNX1"/>
<organism evidence="3 4">
    <name type="scientific">Eubacterium barkeri</name>
    <name type="common">Clostridium barkeri</name>
    <dbReference type="NCBI Taxonomy" id="1528"/>
    <lineage>
        <taxon>Bacteria</taxon>
        <taxon>Bacillati</taxon>
        <taxon>Bacillota</taxon>
        <taxon>Clostridia</taxon>
        <taxon>Eubacteriales</taxon>
        <taxon>Eubacteriaceae</taxon>
        <taxon>Eubacterium</taxon>
    </lineage>
</organism>
<dbReference type="EMBL" id="FNOU01000003">
    <property type="protein sequence ID" value="SDX55805.1"/>
    <property type="molecule type" value="Genomic_DNA"/>
</dbReference>
<accession>A0A1H3CNX1</accession>
<dbReference type="STRING" id="1528.SAMN04488579_103172"/>
<dbReference type="RefSeq" id="WP_090243483.1">
    <property type="nucleotide sequence ID" value="NZ_FNOU01000003.1"/>
</dbReference>
<dbReference type="OrthoDB" id="1852176at2"/>
<feature type="transmembrane region" description="Helical" evidence="2">
    <location>
        <begin position="155"/>
        <end position="175"/>
    </location>
</feature>